<keyword evidence="9" id="KW-0862">Zinc</keyword>
<evidence type="ECO:0000313" key="15">
    <source>
        <dbReference type="EMBL" id="KKS12816.1"/>
    </source>
</evidence>
<keyword evidence="8" id="KW-0378">Hydrolase</keyword>
<evidence type="ECO:0000256" key="8">
    <source>
        <dbReference type="ARBA" id="ARBA00022801"/>
    </source>
</evidence>
<feature type="transmembrane region" description="Helical" evidence="13">
    <location>
        <begin position="182"/>
        <end position="210"/>
    </location>
</feature>
<feature type="transmembrane region" description="Helical" evidence="13">
    <location>
        <begin position="125"/>
        <end position="151"/>
    </location>
</feature>
<name>A0A0G0YT44_9BACT</name>
<keyword evidence="11" id="KW-0482">Metalloprotease</keyword>
<feature type="transmembrane region" description="Helical" evidence="13">
    <location>
        <begin position="98"/>
        <end position="119"/>
    </location>
</feature>
<dbReference type="GO" id="GO:0006508">
    <property type="term" value="P:proteolysis"/>
    <property type="evidence" value="ECO:0007669"/>
    <property type="project" value="UniProtKB-KW"/>
</dbReference>
<evidence type="ECO:0000256" key="3">
    <source>
        <dbReference type="ARBA" id="ARBA00007931"/>
    </source>
</evidence>
<feature type="transmembrane region" description="Helical" evidence="13">
    <location>
        <begin position="56"/>
        <end position="77"/>
    </location>
</feature>
<evidence type="ECO:0000256" key="11">
    <source>
        <dbReference type="ARBA" id="ARBA00023049"/>
    </source>
</evidence>
<dbReference type="InterPro" id="IPR052348">
    <property type="entry name" value="Metallopeptidase_M50B"/>
</dbReference>
<evidence type="ECO:0000256" key="9">
    <source>
        <dbReference type="ARBA" id="ARBA00022833"/>
    </source>
</evidence>
<comment type="subcellular location">
    <subcellularLocation>
        <location evidence="2">Cell membrane</location>
        <topology evidence="2">Multi-pass membrane protein</topology>
    </subcellularLocation>
</comment>
<keyword evidence="4" id="KW-1003">Cell membrane</keyword>
<evidence type="ECO:0000256" key="10">
    <source>
        <dbReference type="ARBA" id="ARBA00022989"/>
    </source>
</evidence>
<evidence type="ECO:0000313" key="16">
    <source>
        <dbReference type="Proteomes" id="UP000034753"/>
    </source>
</evidence>
<evidence type="ECO:0000256" key="5">
    <source>
        <dbReference type="ARBA" id="ARBA00022670"/>
    </source>
</evidence>
<evidence type="ECO:0000256" key="4">
    <source>
        <dbReference type="ARBA" id="ARBA00022475"/>
    </source>
</evidence>
<keyword evidence="6 13" id="KW-0812">Transmembrane</keyword>
<evidence type="ECO:0000256" key="12">
    <source>
        <dbReference type="ARBA" id="ARBA00023136"/>
    </source>
</evidence>
<evidence type="ECO:0000256" key="7">
    <source>
        <dbReference type="ARBA" id="ARBA00022723"/>
    </source>
</evidence>
<evidence type="ECO:0000256" key="2">
    <source>
        <dbReference type="ARBA" id="ARBA00004651"/>
    </source>
</evidence>
<dbReference type="GO" id="GO:0005886">
    <property type="term" value="C:plasma membrane"/>
    <property type="evidence" value="ECO:0007669"/>
    <property type="project" value="UniProtKB-SubCell"/>
</dbReference>
<accession>A0A0G0YT44</accession>
<dbReference type="GO" id="GO:0046872">
    <property type="term" value="F:metal ion binding"/>
    <property type="evidence" value="ECO:0007669"/>
    <property type="project" value="UniProtKB-KW"/>
</dbReference>
<reference evidence="15 16" key="1">
    <citation type="journal article" date="2015" name="Nature">
        <title>rRNA introns, odd ribosomes, and small enigmatic genomes across a large radiation of phyla.</title>
        <authorList>
            <person name="Brown C.T."/>
            <person name="Hug L.A."/>
            <person name="Thomas B.C."/>
            <person name="Sharon I."/>
            <person name="Castelle C.J."/>
            <person name="Singh A."/>
            <person name="Wilkins M.J."/>
            <person name="Williams K.H."/>
            <person name="Banfield J.F."/>
        </authorList>
    </citation>
    <scope>NUCLEOTIDE SEQUENCE [LARGE SCALE GENOMIC DNA]</scope>
</reference>
<evidence type="ECO:0000256" key="13">
    <source>
        <dbReference type="SAM" id="Phobius"/>
    </source>
</evidence>
<dbReference type="InterPro" id="IPR008915">
    <property type="entry name" value="Peptidase_M50"/>
</dbReference>
<proteinExistence type="inferred from homology"/>
<keyword evidence="12 13" id="KW-0472">Membrane</keyword>
<comment type="similarity">
    <text evidence="3">Belongs to the peptidase M50B family.</text>
</comment>
<gene>
    <name evidence="15" type="ORF">UU67_C0040G0005</name>
</gene>
<keyword evidence="7" id="KW-0479">Metal-binding</keyword>
<organism evidence="15 16">
    <name type="scientific">Candidatus Daviesbacteria bacterium GW2011_GWB1_41_5</name>
    <dbReference type="NCBI Taxonomy" id="1618429"/>
    <lineage>
        <taxon>Bacteria</taxon>
        <taxon>Candidatus Daviesiibacteriota</taxon>
    </lineage>
</organism>
<evidence type="ECO:0000256" key="6">
    <source>
        <dbReference type="ARBA" id="ARBA00022692"/>
    </source>
</evidence>
<keyword evidence="10 13" id="KW-1133">Transmembrane helix</keyword>
<dbReference type="Pfam" id="PF02163">
    <property type="entry name" value="Peptidase_M50"/>
    <property type="match status" value="1"/>
</dbReference>
<dbReference type="PANTHER" id="PTHR35864">
    <property type="entry name" value="ZINC METALLOPROTEASE MJ0611-RELATED"/>
    <property type="match status" value="1"/>
</dbReference>
<protein>
    <recommendedName>
        <fullName evidence="14">Peptidase M50 domain-containing protein</fullName>
    </recommendedName>
</protein>
<dbReference type="CDD" id="cd06158">
    <property type="entry name" value="S2P-M50_like_1"/>
    <property type="match status" value="1"/>
</dbReference>
<keyword evidence="5" id="KW-0645">Protease</keyword>
<dbReference type="AlphaFoldDB" id="A0A0G0YT44"/>
<dbReference type="EMBL" id="LCBN01000040">
    <property type="protein sequence ID" value="KKS12816.1"/>
    <property type="molecule type" value="Genomic_DNA"/>
</dbReference>
<feature type="domain" description="Peptidase M50" evidence="14">
    <location>
        <begin position="130"/>
        <end position="186"/>
    </location>
</feature>
<dbReference type="PANTHER" id="PTHR35864:SF1">
    <property type="entry name" value="ZINC METALLOPROTEASE YWHC-RELATED"/>
    <property type="match status" value="1"/>
</dbReference>
<sequence>MEPAFLALAIIILLFSVILHEVMHGFAALKFGDRTAELAGRLTLNPLPHVDPIGTILVPAILILPGLLFGGGTGFIIGWAKPVPVNPLNFSDIRKGELFVSLAGVGANFALAIIGAILFHTFSNIYPNILLLHLLRFTVTINLLLGVFNMLPLPPLDGSKVLMSRLPTKWAIKYQQLERYGLLILLFLWFFPIAGVPILGLIIGLAINAINLLLNVPLRLF</sequence>
<comment type="caution">
    <text evidence="15">The sequence shown here is derived from an EMBL/GenBank/DDBJ whole genome shotgun (WGS) entry which is preliminary data.</text>
</comment>
<evidence type="ECO:0000256" key="1">
    <source>
        <dbReference type="ARBA" id="ARBA00001947"/>
    </source>
</evidence>
<evidence type="ECO:0000259" key="14">
    <source>
        <dbReference type="Pfam" id="PF02163"/>
    </source>
</evidence>
<dbReference type="GO" id="GO:0008237">
    <property type="term" value="F:metallopeptidase activity"/>
    <property type="evidence" value="ECO:0007669"/>
    <property type="project" value="UniProtKB-KW"/>
</dbReference>
<dbReference type="Proteomes" id="UP000034753">
    <property type="component" value="Unassembled WGS sequence"/>
</dbReference>
<dbReference type="InterPro" id="IPR044537">
    <property type="entry name" value="Rip2-like"/>
</dbReference>
<comment type="cofactor">
    <cofactor evidence="1">
        <name>Zn(2+)</name>
        <dbReference type="ChEBI" id="CHEBI:29105"/>
    </cofactor>
</comment>